<keyword evidence="1" id="KW-0472">Membrane</keyword>
<feature type="transmembrane region" description="Helical" evidence="1">
    <location>
        <begin position="175"/>
        <end position="200"/>
    </location>
</feature>
<keyword evidence="1" id="KW-1133">Transmembrane helix</keyword>
<feature type="transmembrane region" description="Helical" evidence="1">
    <location>
        <begin position="143"/>
        <end position="163"/>
    </location>
</feature>
<dbReference type="AlphaFoldDB" id="A0AAD6UL31"/>
<name>A0AAD6UL31_9AGAR</name>
<feature type="transmembrane region" description="Helical" evidence="1">
    <location>
        <begin position="7"/>
        <end position="28"/>
    </location>
</feature>
<gene>
    <name evidence="2" type="ORF">GGX14DRAFT_608875</name>
</gene>
<evidence type="ECO:0000256" key="1">
    <source>
        <dbReference type="SAM" id="Phobius"/>
    </source>
</evidence>
<evidence type="ECO:0000313" key="3">
    <source>
        <dbReference type="Proteomes" id="UP001219525"/>
    </source>
</evidence>
<dbReference type="EMBL" id="JARJCW010000172">
    <property type="protein sequence ID" value="KAJ7189597.1"/>
    <property type="molecule type" value="Genomic_DNA"/>
</dbReference>
<reference evidence="2" key="1">
    <citation type="submission" date="2023-03" db="EMBL/GenBank/DDBJ databases">
        <title>Massive genome expansion in bonnet fungi (Mycena s.s.) driven by repeated elements and novel gene families across ecological guilds.</title>
        <authorList>
            <consortium name="Lawrence Berkeley National Laboratory"/>
            <person name="Harder C.B."/>
            <person name="Miyauchi S."/>
            <person name="Viragh M."/>
            <person name="Kuo A."/>
            <person name="Thoen E."/>
            <person name="Andreopoulos B."/>
            <person name="Lu D."/>
            <person name="Skrede I."/>
            <person name="Drula E."/>
            <person name="Henrissat B."/>
            <person name="Morin E."/>
            <person name="Kohler A."/>
            <person name="Barry K."/>
            <person name="LaButti K."/>
            <person name="Morin E."/>
            <person name="Salamov A."/>
            <person name="Lipzen A."/>
            <person name="Mereny Z."/>
            <person name="Hegedus B."/>
            <person name="Baldrian P."/>
            <person name="Stursova M."/>
            <person name="Weitz H."/>
            <person name="Taylor A."/>
            <person name="Grigoriev I.V."/>
            <person name="Nagy L.G."/>
            <person name="Martin F."/>
            <person name="Kauserud H."/>
        </authorList>
    </citation>
    <scope>NUCLEOTIDE SEQUENCE</scope>
    <source>
        <strain evidence="2">9144</strain>
    </source>
</reference>
<keyword evidence="3" id="KW-1185">Reference proteome</keyword>
<organism evidence="2 3">
    <name type="scientific">Mycena pura</name>
    <dbReference type="NCBI Taxonomy" id="153505"/>
    <lineage>
        <taxon>Eukaryota</taxon>
        <taxon>Fungi</taxon>
        <taxon>Dikarya</taxon>
        <taxon>Basidiomycota</taxon>
        <taxon>Agaricomycotina</taxon>
        <taxon>Agaricomycetes</taxon>
        <taxon>Agaricomycetidae</taxon>
        <taxon>Agaricales</taxon>
        <taxon>Marasmiineae</taxon>
        <taxon>Mycenaceae</taxon>
        <taxon>Mycena</taxon>
    </lineage>
</organism>
<proteinExistence type="predicted"/>
<dbReference type="Proteomes" id="UP001219525">
    <property type="component" value="Unassembled WGS sequence"/>
</dbReference>
<accession>A0AAD6UL31</accession>
<evidence type="ECO:0000313" key="2">
    <source>
        <dbReference type="EMBL" id="KAJ7189597.1"/>
    </source>
</evidence>
<feature type="transmembrane region" description="Helical" evidence="1">
    <location>
        <begin position="48"/>
        <end position="68"/>
    </location>
</feature>
<protein>
    <submittedName>
        <fullName evidence="2">Uncharacterized protein</fullName>
    </submittedName>
</protein>
<keyword evidence="1" id="KW-0812">Transmembrane</keyword>
<sequence>MVRHSVALVKVFQILIAIPFLAIAYLILASHPQTAPLAAAISWTGTKIVQGTTSFAALGMVVALCSLARDARRWLTGVPPVSRSAAAEALAPTPAELEAGAGSAVQLDFDDLALAQLEADAAGASTSTASDTRTAFIPWPARMLILLFNCVIIALQLIISEVVSLEASPAANAGAALLFLLRGLEVLFVAGVVLLFLVWWKGVPMGSRFLAGRFSAAVAAAAPHSTAAAAPVEVLFDDETARDDVFTMESKMGEKA</sequence>
<comment type="caution">
    <text evidence="2">The sequence shown here is derived from an EMBL/GenBank/DDBJ whole genome shotgun (WGS) entry which is preliminary data.</text>
</comment>